<dbReference type="InterPro" id="IPR012750">
    <property type="entry name" value="ECA_WecA-rel"/>
</dbReference>
<keyword evidence="13" id="KW-0479">Metal-binding</keyword>
<dbReference type="GO" id="GO:0036380">
    <property type="term" value="F:UDP-N-acetylglucosamine-undecaprenyl-phosphate N-acetylglucosaminephosphotransferase activity"/>
    <property type="evidence" value="ECO:0007669"/>
    <property type="project" value="UniProtKB-UniRule"/>
</dbReference>
<dbReference type="PANTHER" id="PTHR22926:SF3">
    <property type="entry name" value="UNDECAPRENYL-PHOSPHATE ALPHA-N-ACETYLGLUCOSAMINYL 1-PHOSPHATE TRANSFERASE"/>
    <property type="match status" value="1"/>
</dbReference>
<evidence type="ECO:0000256" key="13">
    <source>
        <dbReference type="PIRSR" id="PIRSR600715-1"/>
    </source>
</evidence>
<keyword evidence="2 12" id="KW-1003">Cell membrane</keyword>
<dbReference type="HAMAP" id="MF_02030">
    <property type="entry name" value="WecA_Gammaproteo"/>
    <property type="match status" value="1"/>
</dbReference>
<keyword evidence="8 12" id="KW-0448">Lipopolysaccharide biosynthesis</keyword>
<comment type="caution">
    <text evidence="14">The sequence shown here is derived from an EMBL/GenBank/DDBJ whole genome shotgun (WGS) entry which is preliminary data.</text>
</comment>
<keyword evidence="11 12" id="KW-0464">Manganese</keyword>
<dbReference type="Proteomes" id="UP001165413">
    <property type="component" value="Unassembled WGS sequence"/>
</dbReference>
<feature type="transmembrane region" description="Helical" evidence="12">
    <location>
        <begin position="6"/>
        <end position="28"/>
    </location>
</feature>
<keyword evidence="7 12" id="KW-0460">Magnesium</keyword>
<accession>A0AA42BNI0</accession>
<dbReference type="PANTHER" id="PTHR22926">
    <property type="entry name" value="PHOSPHO-N-ACETYLMURAMOYL-PENTAPEPTIDE-TRANSFERASE"/>
    <property type="match status" value="1"/>
</dbReference>
<dbReference type="GO" id="GO:0009243">
    <property type="term" value="P:O antigen biosynthetic process"/>
    <property type="evidence" value="ECO:0007669"/>
    <property type="project" value="UniProtKB-UniRule"/>
</dbReference>
<evidence type="ECO:0000256" key="10">
    <source>
        <dbReference type="ARBA" id="ARBA00023136"/>
    </source>
</evidence>
<evidence type="ECO:0000256" key="5">
    <source>
        <dbReference type="ARBA" id="ARBA00022679"/>
    </source>
</evidence>
<keyword evidence="6 12" id="KW-0812">Transmembrane</keyword>
<keyword evidence="10 12" id="KW-0472">Membrane</keyword>
<feature type="transmembrane region" description="Helical" evidence="12">
    <location>
        <begin position="291"/>
        <end position="311"/>
    </location>
</feature>
<evidence type="ECO:0000256" key="11">
    <source>
        <dbReference type="ARBA" id="ARBA00023211"/>
    </source>
</evidence>
<proteinExistence type="inferred from homology"/>
<evidence type="ECO:0000256" key="8">
    <source>
        <dbReference type="ARBA" id="ARBA00022985"/>
    </source>
</evidence>
<dbReference type="GO" id="GO:0016757">
    <property type="term" value="F:glycosyltransferase activity"/>
    <property type="evidence" value="ECO:0007669"/>
    <property type="project" value="UniProtKB-KW"/>
</dbReference>
<dbReference type="AlphaFoldDB" id="A0AA42BNI0"/>
<organism evidence="14 15">
    <name type="scientific">Opacimonas viscosa</name>
    <dbReference type="NCBI Taxonomy" id="2961944"/>
    <lineage>
        <taxon>Bacteria</taxon>
        <taxon>Pseudomonadati</taxon>
        <taxon>Pseudomonadota</taxon>
        <taxon>Gammaproteobacteria</taxon>
        <taxon>Alteromonadales</taxon>
        <taxon>Alteromonadaceae</taxon>
        <taxon>Opacimonas</taxon>
    </lineage>
</organism>
<evidence type="ECO:0000256" key="6">
    <source>
        <dbReference type="ARBA" id="ARBA00022692"/>
    </source>
</evidence>
<evidence type="ECO:0000256" key="7">
    <source>
        <dbReference type="ARBA" id="ARBA00022842"/>
    </source>
</evidence>
<evidence type="ECO:0000256" key="3">
    <source>
        <dbReference type="ARBA" id="ARBA00022519"/>
    </source>
</evidence>
<comment type="cofactor">
    <cofactor evidence="12 13">
        <name>Mg(2+)</name>
        <dbReference type="ChEBI" id="CHEBI:18420"/>
    </cofactor>
</comment>
<evidence type="ECO:0000256" key="4">
    <source>
        <dbReference type="ARBA" id="ARBA00022676"/>
    </source>
</evidence>
<feature type="binding site" evidence="13">
    <location>
        <position position="148"/>
    </location>
    <ligand>
        <name>Mg(2+)</name>
        <dbReference type="ChEBI" id="CHEBI:18420"/>
    </ligand>
</feature>
<evidence type="ECO:0000313" key="14">
    <source>
        <dbReference type="EMBL" id="MCP3429712.1"/>
    </source>
</evidence>
<comment type="pathway">
    <text evidence="12">Bacterial outer membrane biogenesis; LPS O-antigen biosynthesis.</text>
</comment>
<feature type="transmembrane region" description="Helical" evidence="12">
    <location>
        <begin position="209"/>
        <end position="229"/>
    </location>
</feature>
<sequence>MLVELFFVFFFTFAALFLLRKVAYKIGLVDTPNLRKHHQGAIPLIGGVAIFSSISYFLFSHPDILIHTPLLLLCLFVLIVVGVVDDKFDISFKFRLAVQAVLTVIMMYLTDLKLDFIGNIFGIGDTNFGYAAYVITIFGVIAAINAFNMVDGIDGLLGGLSIVTFSGMAFLLYFNAEAELGYLCLVLIFAMLPYVMMNMGAFGRKRKVFMGDAGAMMIGFLVIWMLLSITQPNATPIMRPVTALWLIALPLMDMAAIMYRRIKRGRSPFYPDRDHLHHICLRAGMKKTHTLFTICSIGSLFALIGVLGELFAVHETIMFVGFIVTFVLYSFMLRKNWPKRVVEMIDEAMSNSAGEYVELQSEQNVTVDDKEKTRISKFQ</sequence>
<feature type="transmembrane region" description="Helical" evidence="12">
    <location>
        <begin position="40"/>
        <end position="58"/>
    </location>
</feature>
<dbReference type="CDD" id="cd06853">
    <property type="entry name" value="GT_WecA_like"/>
    <property type="match status" value="1"/>
</dbReference>
<dbReference type="GO" id="GO:0005886">
    <property type="term" value="C:plasma membrane"/>
    <property type="evidence" value="ECO:0007669"/>
    <property type="project" value="UniProtKB-SubCell"/>
</dbReference>
<comment type="catalytic activity">
    <reaction evidence="12">
        <text>di-trans,octa-cis-undecaprenyl phosphate + UDP-N-acetyl-alpha-D-glucosamine = N-acetyl-alpha-D-glucosaminyl-di-trans,octa-cis-undecaprenyl diphosphate + UMP</text>
        <dbReference type="Rhea" id="RHEA:28090"/>
        <dbReference type="ChEBI" id="CHEBI:57705"/>
        <dbReference type="ChEBI" id="CHEBI:57865"/>
        <dbReference type="ChEBI" id="CHEBI:60392"/>
        <dbReference type="ChEBI" id="CHEBI:62959"/>
        <dbReference type="EC" id="2.7.8.33"/>
    </reaction>
</comment>
<dbReference type="GO" id="GO:0071555">
    <property type="term" value="P:cell wall organization"/>
    <property type="evidence" value="ECO:0007669"/>
    <property type="project" value="TreeGrafter"/>
</dbReference>
<dbReference type="EC" id="2.7.8.33" evidence="12"/>
<dbReference type="EMBL" id="JANATA010000031">
    <property type="protein sequence ID" value="MCP3429712.1"/>
    <property type="molecule type" value="Genomic_DNA"/>
</dbReference>
<feature type="transmembrane region" description="Helical" evidence="12">
    <location>
        <begin position="130"/>
        <end position="148"/>
    </location>
</feature>
<dbReference type="NCBIfam" id="TIGR02380">
    <property type="entry name" value="ECA_wecA"/>
    <property type="match status" value="1"/>
</dbReference>
<feature type="transmembrane region" description="Helical" evidence="12">
    <location>
        <begin position="317"/>
        <end position="334"/>
    </location>
</feature>
<dbReference type="GO" id="GO:0009276">
    <property type="term" value="C:Gram-negative-bacterium-type cell wall"/>
    <property type="evidence" value="ECO:0007669"/>
    <property type="project" value="InterPro"/>
</dbReference>
<keyword evidence="5 12" id="KW-0808">Transferase</keyword>
<evidence type="ECO:0000256" key="2">
    <source>
        <dbReference type="ARBA" id="ARBA00022475"/>
    </source>
</evidence>
<evidence type="ECO:0000256" key="1">
    <source>
        <dbReference type="ARBA" id="ARBA00004651"/>
    </source>
</evidence>
<dbReference type="GO" id="GO:0044038">
    <property type="term" value="P:cell wall macromolecule biosynthetic process"/>
    <property type="evidence" value="ECO:0007669"/>
    <property type="project" value="TreeGrafter"/>
</dbReference>
<name>A0AA42BNI0_9ALTE</name>
<feature type="transmembrane region" description="Helical" evidence="12">
    <location>
        <begin position="155"/>
        <end position="174"/>
    </location>
</feature>
<comment type="cofactor">
    <cofactor evidence="12">
        <name>Mn(2+)</name>
        <dbReference type="ChEBI" id="CHEBI:29035"/>
    </cofactor>
</comment>
<comment type="similarity">
    <text evidence="12">Belongs to the glycosyltransferase 4 family. WecA subfamily.</text>
</comment>
<comment type="subcellular location">
    <subcellularLocation>
        <location evidence="12">Cell inner membrane</location>
        <topology evidence="12">Multi-pass membrane protein</topology>
    </subcellularLocation>
    <subcellularLocation>
        <location evidence="1">Cell membrane</location>
        <topology evidence="1">Multi-pass membrane protein</topology>
    </subcellularLocation>
</comment>
<feature type="transmembrane region" description="Helical" evidence="12">
    <location>
        <begin position="64"/>
        <end position="85"/>
    </location>
</feature>
<dbReference type="InterPro" id="IPR000715">
    <property type="entry name" value="Glycosyl_transferase_4"/>
</dbReference>
<keyword evidence="4 12" id="KW-0328">Glycosyltransferase</keyword>
<dbReference type="RefSeq" id="WP_254102393.1">
    <property type="nucleotide sequence ID" value="NZ_JANATA010000031.1"/>
</dbReference>
<keyword evidence="3 12" id="KW-0997">Cell inner membrane</keyword>
<keyword evidence="15" id="KW-1185">Reference proteome</keyword>
<dbReference type="GO" id="GO:0030145">
    <property type="term" value="F:manganese ion binding"/>
    <property type="evidence" value="ECO:0007669"/>
    <property type="project" value="InterPro"/>
</dbReference>
<feature type="transmembrane region" description="Helical" evidence="12">
    <location>
        <begin position="241"/>
        <end position="259"/>
    </location>
</feature>
<reference evidence="14" key="1">
    <citation type="submission" date="2022-07" db="EMBL/GenBank/DDBJ databases">
        <title>Characterization of the Novel Bacterium Alteromonas immobilis LMIT006 and Alteromonas gregis LMIT007.</title>
        <authorList>
            <person name="Lin X."/>
        </authorList>
    </citation>
    <scope>NUCLEOTIDE SEQUENCE</scope>
    <source>
        <strain evidence="14">LMIT007</strain>
    </source>
</reference>
<evidence type="ECO:0000256" key="9">
    <source>
        <dbReference type="ARBA" id="ARBA00022989"/>
    </source>
</evidence>
<feature type="transmembrane region" description="Helical" evidence="12">
    <location>
        <begin position="180"/>
        <end position="197"/>
    </location>
</feature>
<dbReference type="GO" id="GO:0000287">
    <property type="term" value="F:magnesium ion binding"/>
    <property type="evidence" value="ECO:0007669"/>
    <property type="project" value="InterPro"/>
</dbReference>
<feature type="transmembrane region" description="Helical" evidence="12">
    <location>
        <begin position="92"/>
        <end position="110"/>
    </location>
</feature>
<comment type="function">
    <text evidence="12">Catalyzes the transfer of the GlcNAc-1-phosphate moiety from UDP-GlcNAc onto the carrier lipid undecaprenyl phosphate (C55-P), yielding GlcNAc-pyrophosphoryl-undecaprenyl (GlcNAc-PP-C55).</text>
</comment>
<feature type="binding site" evidence="13">
    <location>
        <position position="212"/>
    </location>
    <ligand>
        <name>Mg(2+)</name>
        <dbReference type="ChEBI" id="CHEBI:18420"/>
    </ligand>
</feature>
<keyword evidence="9 12" id="KW-1133">Transmembrane helix</keyword>
<gene>
    <name evidence="12 14" type="primary">wecA</name>
    <name evidence="14" type="ORF">NLF92_12265</name>
</gene>
<evidence type="ECO:0000313" key="15">
    <source>
        <dbReference type="Proteomes" id="UP001165413"/>
    </source>
</evidence>
<dbReference type="Pfam" id="PF00953">
    <property type="entry name" value="Glycos_transf_4"/>
    <property type="match status" value="1"/>
</dbReference>
<evidence type="ECO:0000256" key="12">
    <source>
        <dbReference type="HAMAP-Rule" id="MF_02030"/>
    </source>
</evidence>
<protein>
    <recommendedName>
        <fullName evidence="12">Undecaprenyl-phosphate alpha-N-acetylglucosaminyl 1-phosphate transferase</fullName>
        <ecNumber evidence="12">2.7.8.33</ecNumber>
    </recommendedName>
    <alternativeName>
        <fullName evidence="12">UDP-GlcNAc:undecaprenyl-phosphate GlcNAc-1-phosphate transferase</fullName>
    </alternativeName>
    <alternativeName>
        <fullName evidence="12">Undecaprenyl-phosphate GlcNAc-1-phosphate transferase</fullName>
    </alternativeName>
</protein>